<dbReference type="EMBL" id="ADVR01000051">
    <property type="protein sequence ID" value="EFO80521.1"/>
    <property type="molecule type" value="Genomic_DNA"/>
</dbReference>
<organism evidence="3 4">
    <name type="scientific">Oscillochloris trichoides DG-6</name>
    <dbReference type="NCBI Taxonomy" id="765420"/>
    <lineage>
        <taxon>Bacteria</taxon>
        <taxon>Bacillati</taxon>
        <taxon>Chloroflexota</taxon>
        <taxon>Chloroflexia</taxon>
        <taxon>Chloroflexales</taxon>
        <taxon>Chloroflexineae</taxon>
        <taxon>Oscillochloridaceae</taxon>
        <taxon>Oscillochloris</taxon>
    </lineage>
</organism>
<dbReference type="PANTHER" id="PTHR32309">
    <property type="entry name" value="TYROSINE-PROTEIN KINASE"/>
    <property type="match status" value="1"/>
</dbReference>
<dbReference type="InterPro" id="IPR027417">
    <property type="entry name" value="P-loop_NTPase"/>
</dbReference>
<dbReference type="GO" id="GO:0005524">
    <property type="term" value="F:ATP binding"/>
    <property type="evidence" value="ECO:0007669"/>
    <property type="project" value="UniProtKB-KW"/>
</dbReference>
<evidence type="ECO:0000256" key="1">
    <source>
        <dbReference type="ARBA" id="ARBA00022741"/>
    </source>
</evidence>
<keyword evidence="4" id="KW-1185">Reference proteome</keyword>
<protein>
    <submittedName>
        <fullName evidence="3">Exopolysaccharide tyrosine-protein kinase</fullName>
    </submittedName>
</protein>
<evidence type="ECO:0000313" key="4">
    <source>
        <dbReference type="Proteomes" id="UP000054010"/>
    </source>
</evidence>
<dbReference type="OrthoDB" id="9794577at2"/>
<dbReference type="NCBIfam" id="TIGR01007">
    <property type="entry name" value="eps_fam"/>
    <property type="match status" value="1"/>
</dbReference>
<dbReference type="Pfam" id="PF10609">
    <property type="entry name" value="ParA"/>
    <property type="match status" value="1"/>
</dbReference>
<dbReference type="PANTHER" id="PTHR32309:SF13">
    <property type="entry name" value="FERRIC ENTEROBACTIN TRANSPORT PROTEIN FEPE"/>
    <property type="match status" value="1"/>
</dbReference>
<dbReference type="InterPro" id="IPR005702">
    <property type="entry name" value="Wzc-like_C"/>
</dbReference>
<dbReference type="InterPro" id="IPR033756">
    <property type="entry name" value="YlxH/NBP35"/>
</dbReference>
<accession>E1IE61</accession>
<dbReference type="STRING" id="765420.OSCT_1612"/>
<dbReference type="eggNOG" id="COG0489">
    <property type="taxonomic scope" value="Bacteria"/>
</dbReference>
<evidence type="ECO:0000313" key="3">
    <source>
        <dbReference type="EMBL" id="EFO80521.1"/>
    </source>
</evidence>
<keyword evidence="2" id="KW-0067">ATP-binding</keyword>
<dbReference type="AlphaFoldDB" id="E1IE61"/>
<comment type="caution">
    <text evidence="3">The sequence shown here is derived from an EMBL/GenBank/DDBJ whole genome shotgun (WGS) entry which is preliminary data.</text>
</comment>
<dbReference type="GO" id="GO:0005886">
    <property type="term" value="C:plasma membrane"/>
    <property type="evidence" value="ECO:0007669"/>
    <property type="project" value="TreeGrafter"/>
</dbReference>
<reference evidence="3 4" key="1">
    <citation type="journal article" date="2011" name="J. Bacteriol.">
        <title>Draft genome sequence of the anoxygenic filamentous phototrophic bacterium Oscillochloris trichoides subsp. DG-6.</title>
        <authorList>
            <person name="Kuznetsov B.B."/>
            <person name="Ivanovsky R.N."/>
            <person name="Keppen O.I."/>
            <person name="Sukhacheva M.V."/>
            <person name="Bumazhkin B.K."/>
            <person name="Patutina E.O."/>
            <person name="Beletsky A.V."/>
            <person name="Mardanov A.V."/>
            <person name="Baslerov R.V."/>
            <person name="Panteleeva A.N."/>
            <person name="Kolganova T.V."/>
            <person name="Ravin N.V."/>
            <person name="Skryabin K.G."/>
        </authorList>
    </citation>
    <scope>NUCLEOTIDE SEQUENCE [LARGE SCALE GENOMIC DNA]</scope>
    <source>
        <strain evidence="3 4">DG-6</strain>
    </source>
</reference>
<dbReference type="CDD" id="cd05387">
    <property type="entry name" value="BY-kinase"/>
    <property type="match status" value="1"/>
</dbReference>
<keyword evidence="1" id="KW-0547">Nucleotide-binding</keyword>
<keyword evidence="3" id="KW-0418">Kinase</keyword>
<dbReference type="SUPFAM" id="SSF52540">
    <property type="entry name" value="P-loop containing nucleoside triphosphate hydrolases"/>
    <property type="match status" value="1"/>
</dbReference>
<dbReference type="Gene3D" id="3.40.50.300">
    <property type="entry name" value="P-loop containing nucleotide triphosphate hydrolases"/>
    <property type="match status" value="1"/>
</dbReference>
<dbReference type="HOGENOM" id="CLU_052027_2_1_0"/>
<dbReference type="InterPro" id="IPR050445">
    <property type="entry name" value="Bact_polysacc_biosynth/exp"/>
</dbReference>
<proteinExistence type="predicted"/>
<dbReference type="Proteomes" id="UP000054010">
    <property type="component" value="Unassembled WGS sequence"/>
</dbReference>
<keyword evidence="3" id="KW-0808">Transferase</keyword>
<sequence length="215" mass="23061">MTTPLITLRDPASAAAEAYRTLRTNIQFSSLDRPLKTLLVTSTAPDENRSITLANLAVTMAQAEQRVLMVDCDLRRPSLHTIFGLPNEPGLTSAILEQGAGELPIQATDVPGLSLLASGPLPPRPADLLGSRRMSTLLERLHASADIVLIDTPPVVAVTDAAVLAPKTDGVLLVLQAGHTRRDRAREARQILEKVKAHIIGVVLNNARLEGGYSY</sequence>
<gene>
    <name evidence="3" type="ORF">OSCT_1612</name>
</gene>
<dbReference type="GO" id="GO:0004713">
    <property type="term" value="F:protein tyrosine kinase activity"/>
    <property type="evidence" value="ECO:0007669"/>
    <property type="project" value="TreeGrafter"/>
</dbReference>
<evidence type="ECO:0000256" key="2">
    <source>
        <dbReference type="ARBA" id="ARBA00022840"/>
    </source>
</evidence>
<name>E1IE61_9CHLR</name>